<comment type="caution">
    <text evidence="2">The sequence shown here is derived from an EMBL/GenBank/DDBJ whole genome shotgun (WGS) entry which is preliminary data.</text>
</comment>
<dbReference type="PANTHER" id="PTHR40393">
    <property type="entry name" value="LYSINE BIOSYNTHESIS PROTEIN-RELATED-RELATED"/>
    <property type="match status" value="1"/>
</dbReference>
<protein>
    <submittedName>
        <fullName evidence="2">Sulfonate ABC transporter</fullName>
    </submittedName>
</protein>
<dbReference type="NCBIfam" id="NF041070">
    <property type="entry name" value="carrier_LysW_Arch"/>
    <property type="match status" value="1"/>
</dbReference>
<dbReference type="InterPro" id="IPR005906">
    <property type="entry name" value="LysW"/>
</dbReference>
<name>A0A7C4E2J6_CALS0</name>
<evidence type="ECO:0000313" key="2">
    <source>
        <dbReference type="EMBL" id="HGN90937.1"/>
    </source>
</evidence>
<dbReference type="CDD" id="cd13946">
    <property type="entry name" value="LysW"/>
    <property type="match status" value="1"/>
</dbReference>
<reference evidence="2" key="1">
    <citation type="journal article" date="2020" name="mSystems">
        <title>Genome- and Community-Level Interaction Insights into Carbon Utilization and Element Cycling Functions of Hydrothermarchaeota in Hydrothermal Sediment.</title>
        <authorList>
            <person name="Zhou Z."/>
            <person name="Liu Y."/>
            <person name="Xu W."/>
            <person name="Pan J."/>
            <person name="Luo Z.H."/>
            <person name="Li M."/>
        </authorList>
    </citation>
    <scope>NUCLEOTIDE SEQUENCE [LARGE SCALE GENOMIC DNA]</scope>
    <source>
        <strain evidence="2">SpSt-613</strain>
        <strain evidence="1">SpSt-669</strain>
    </source>
</reference>
<accession>A0A7C4E2J6</accession>
<organism evidence="2">
    <name type="scientific">Caldiarchaeum subterraneum</name>
    <dbReference type="NCBI Taxonomy" id="311458"/>
    <lineage>
        <taxon>Archaea</taxon>
        <taxon>Nitrososphaerota</taxon>
        <taxon>Candidatus Caldarchaeales</taxon>
        <taxon>Candidatus Caldarchaeaceae</taxon>
        <taxon>Candidatus Caldarchaeum</taxon>
    </lineage>
</organism>
<dbReference type="PANTHER" id="PTHR40393:SF2">
    <property type="entry name" value="ALPHA-AMINOADIPATE_GLUTAMATE CARRIER PROTEIN LYSW"/>
    <property type="match status" value="1"/>
</dbReference>
<gene>
    <name evidence="2" type="ORF">ENT82_07440</name>
    <name evidence="1" type="ORF">ENU43_05595</name>
</gene>
<sequence length="58" mass="6193">MPALSCPVCGASVEVPNDSLPGELFECGDCGAQLEYFIDEKNNSSLKVAEEVAEDWGQ</sequence>
<dbReference type="Pfam" id="PF21344">
    <property type="entry name" value="Zn_ribbon_LysW"/>
    <property type="match status" value="1"/>
</dbReference>
<proteinExistence type="predicted"/>
<dbReference type="Gene3D" id="2.20.28.160">
    <property type="match status" value="1"/>
</dbReference>
<dbReference type="EMBL" id="DTCM01000072">
    <property type="protein sequence ID" value="HGL41118.1"/>
    <property type="molecule type" value="Genomic_DNA"/>
</dbReference>
<dbReference type="AlphaFoldDB" id="A0A7C4E2J6"/>
<evidence type="ECO:0000313" key="1">
    <source>
        <dbReference type="EMBL" id="HGL41118.1"/>
    </source>
</evidence>
<dbReference type="EMBL" id="DTAD01000080">
    <property type="protein sequence ID" value="HGN90937.1"/>
    <property type="molecule type" value="Genomic_DNA"/>
</dbReference>